<proteinExistence type="predicted"/>
<dbReference type="InterPro" id="IPR032675">
    <property type="entry name" value="LRR_dom_sf"/>
</dbReference>
<sequence length="161" mass="18774">MDNISKSYSLNNISSLKNLSTLRLFCKYDESFPSLEFVNCCEKLQKLFLYGRTEKLPHLFPNSITMMILLKSKLMEDPMPILGMLPNLRNLGLIYTYEGKEIMCSDNNFSQLELLTLNDLYNLKRWHLGTSAMPFIKRLHIDSCGKLKEIPERMKDVKRIS</sequence>
<accession>A0A9J5W117</accession>
<dbReference type="Proteomes" id="UP000824120">
    <property type="component" value="Chromosome 12"/>
</dbReference>
<keyword evidence="2" id="KW-1185">Reference proteome</keyword>
<dbReference type="EMBL" id="JACXVP010000012">
    <property type="protein sequence ID" value="KAG5569056.1"/>
    <property type="molecule type" value="Genomic_DNA"/>
</dbReference>
<protein>
    <submittedName>
        <fullName evidence="1">Uncharacterized protein</fullName>
    </submittedName>
</protein>
<dbReference type="AlphaFoldDB" id="A0A9J5W117"/>
<comment type="caution">
    <text evidence="1">The sequence shown here is derived from an EMBL/GenBank/DDBJ whole genome shotgun (WGS) entry which is preliminary data.</text>
</comment>
<dbReference type="PANTHER" id="PTHR15140">
    <property type="entry name" value="TUBULIN-SPECIFIC CHAPERONE E"/>
    <property type="match status" value="1"/>
</dbReference>
<name>A0A9J5W117_SOLCO</name>
<evidence type="ECO:0000313" key="1">
    <source>
        <dbReference type="EMBL" id="KAG5569056.1"/>
    </source>
</evidence>
<evidence type="ECO:0000313" key="2">
    <source>
        <dbReference type="Proteomes" id="UP000824120"/>
    </source>
</evidence>
<gene>
    <name evidence="1" type="ORF">H5410_058822</name>
</gene>
<dbReference type="SUPFAM" id="SSF52058">
    <property type="entry name" value="L domain-like"/>
    <property type="match status" value="1"/>
</dbReference>
<dbReference type="OrthoDB" id="1917524at2759"/>
<dbReference type="PANTHER" id="PTHR15140:SF41">
    <property type="entry name" value="DISEASE RESISTANCE PROTEIN RF45 ISOFORM X1-RELATED"/>
    <property type="match status" value="1"/>
</dbReference>
<dbReference type="Gene3D" id="3.80.10.10">
    <property type="entry name" value="Ribonuclease Inhibitor"/>
    <property type="match status" value="1"/>
</dbReference>
<organism evidence="1 2">
    <name type="scientific">Solanum commersonii</name>
    <name type="common">Commerson's wild potato</name>
    <name type="synonym">Commerson's nightshade</name>
    <dbReference type="NCBI Taxonomy" id="4109"/>
    <lineage>
        <taxon>Eukaryota</taxon>
        <taxon>Viridiplantae</taxon>
        <taxon>Streptophyta</taxon>
        <taxon>Embryophyta</taxon>
        <taxon>Tracheophyta</taxon>
        <taxon>Spermatophyta</taxon>
        <taxon>Magnoliopsida</taxon>
        <taxon>eudicotyledons</taxon>
        <taxon>Gunneridae</taxon>
        <taxon>Pentapetalae</taxon>
        <taxon>asterids</taxon>
        <taxon>lamiids</taxon>
        <taxon>Solanales</taxon>
        <taxon>Solanaceae</taxon>
        <taxon>Solanoideae</taxon>
        <taxon>Solaneae</taxon>
        <taxon>Solanum</taxon>
    </lineage>
</organism>
<reference evidence="1 2" key="1">
    <citation type="submission" date="2020-09" db="EMBL/GenBank/DDBJ databases">
        <title>De no assembly of potato wild relative species, Solanum commersonii.</title>
        <authorList>
            <person name="Cho K."/>
        </authorList>
    </citation>
    <scope>NUCLEOTIDE SEQUENCE [LARGE SCALE GENOMIC DNA]</scope>
    <source>
        <strain evidence="1">LZ3.2</strain>
        <tissue evidence="1">Leaf</tissue>
    </source>
</reference>